<feature type="short sequence motif" description="PRPP-binding" evidence="5">
    <location>
        <begin position="99"/>
        <end position="111"/>
    </location>
</feature>
<keyword evidence="5 7" id="KW-0808">Transferase</keyword>
<evidence type="ECO:0000256" key="5">
    <source>
        <dbReference type="HAMAP-Rule" id="MF_01219"/>
    </source>
</evidence>
<keyword evidence="8" id="KW-1185">Reference proteome</keyword>
<dbReference type="InterPro" id="IPR000836">
    <property type="entry name" value="PRTase_dom"/>
</dbReference>
<comment type="caution">
    <text evidence="7">The sequence shown here is derived from an EMBL/GenBank/DDBJ whole genome shotgun (WGS) entry which is preliminary data.</text>
</comment>
<organism evidence="7 8">
    <name type="scientific">Deinococcus yavapaiensis KR-236</name>
    <dbReference type="NCBI Taxonomy" id="694435"/>
    <lineage>
        <taxon>Bacteria</taxon>
        <taxon>Thermotogati</taxon>
        <taxon>Deinococcota</taxon>
        <taxon>Deinococci</taxon>
        <taxon>Deinococcales</taxon>
        <taxon>Deinococcaceae</taxon>
        <taxon>Deinococcus</taxon>
    </lineage>
</organism>
<evidence type="ECO:0000313" key="8">
    <source>
        <dbReference type="Proteomes" id="UP000248326"/>
    </source>
</evidence>
<dbReference type="EMBL" id="QJSX01000001">
    <property type="protein sequence ID" value="PYE56346.1"/>
    <property type="molecule type" value="Genomic_DNA"/>
</dbReference>
<comment type="function">
    <text evidence="5">Also displays a weak uracil phosphoribosyltransferase activity which is not physiologically significant.</text>
</comment>
<evidence type="ECO:0000259" key="6">
    <source>
        <dbReference type="Pfam" id="PF00156"/>
    </source>
</evidence>
<evidence type="ECO:0000256" key="3">
    <source>
        <dbReference type="ARBA" id="ARBA00023163"/>
    </source>
</evidence>
<dbReference type="NCBIfam" id="NF003547">
    <property type="entry name" value="PRK05205.1-3"/>
    <property type="match status" value="1"/>
</dbReference>
<comment type="similarity">
    <text evidence="1 5">Belongs to the purine/pyrimidine phosphoribosyltransferase family. PyrR subfamily.</text>
</comment>
<evidence type="ECO:0000256" key="2">
    <source>
        <dbReference type="ARBA" id="ARBA00023015"/>
    </source>
</evidence>
<dbReference type="CDD" id="cd06223">
    <property type="entry name" value="PRTases_typeI"/>
    <property type="match status" value="1"/>
</dbReference>
<gene>
    <name evidence="5" type="primary">pyrR</name>
    <name evidence="7" type="ORF">DES52_101150</name>
</gene>
<evidence type="ECO:0000256" key="4">
    <source>
        <dbReference type="ARBA" id="ARBA00052919"/>
    </source>
</evidence>
<evidence type="ECO:0000256" key="1">
    <source>
        <dbReference type="ARBA" id="ARBA00005565"/>
    </source>
</evidence>
<dbReference type="Gene3D" id="3.40.50.2020">
    <property type="match status" value="1"/>
</dbReference>
<proteinExistence type="inferred from homology"/>
<dbReference type="NCBIfam" id="NF003548">
    <property type="entry name" value="PRK05205.1-4"/>
    <property type="match status" value="1"/>
</dbReference>
<comment type="function">
    <text evidence="5">Regulates the transcription of the pyrimidine nucleotide (pyr) operon in response to exogenous pyrimidines.</text>
</comment>
<dbReference type="Pfam" id="PF00156">
    <property type="entry name" value="Pribosyltran"/>
    <property type="match status" value="1"/>
</dbReference>
<dbReference type="GO" id="GO:0006355">
    <property type="term" value="P:regulation of DNA-templated transcription"/>
    <property type="evidence" value="ECO:0007669"/>
    <property type="project" value="UniProtKB-UniRule"/>
</dbReference>
<comment type="catalytic activity">
    <reaction evidence="4 5">
        <text>UMP + diphosphate = 5-phospho-alpha-D-ribose 1-diphosphate + uracil</text>
        <dbReference type="Rhea" id="RHEA:13017"/>
        <dbReference type="ChEBI" id="CHEBI:17568"/>
        <dbReference type="ChEBI" id="CHEBI:33019"/>
        <dbReference type="ChEBI" id="CHEBI:57865"/>
        <dbReference type="ChEBI" id="CHEBI:58017"/>
        <dbReference type="EC" id="2.4.2.9"/>
    </reaction>
</comment>
<dbReference type="EC" id="2.4.2.9" evidence="5"/>
<keyword evidence="5 7" id="KW-0328">Glycosyltransferase</keyword>
<reference evidence="7 8" key="1">
    <citation type="submission" date="2018-06" db="EMBL/GenBank/DDBJ databases">
        <title>Genomic Encyclopedia of Type Strains, Phase IV (KMG-IV): sequencing the most valuable type-strain genomes for metagenomic binning, comparative biology and taxonomic classification.</title>
        <authorList>
            <person name="Goeker M."/>
        </authorList>
    </citation>
    <scope>NUCLEOTIDE SEQUENCE [LARGE SCALE GENOMIC DNA]</scope>
    <source>
        <strain evidence="7 8">DSM 18048</strain>
    </source>
</reference>
<dbReference type="NCBIfam" id="NF003549">
    <property type="entry name" value="PRK05205.1-5"/>
    <property type="match status" value="1"/>
</dbReference>
<dbReference type="PANTHER" id="PTHR11608:SF0">
    <property type="entry name" value="BIFUNCTIONAL PROTEIN PYRR"/>
    <property type="match status" value="1"/>
</dbReference>
<keyword evidence="3 5" id="KW-0804">Transcription</keyword>
<dbReference type="GO" id="GO:0004845">
    <property type="term" value="F:uracil phosphoribosyltransferase activity"/>
    <property type="evidence" value="ECO:0007669"/>
    <property type="project" value="UniProtKB-UniRule"/>
</dbReference>
<evidence type="ECO:0000313" key="7">
    <source>
        <dbReference type="EMBL" id="PYE56346.1"/>
    </source>
</evidence>
<dbReference type="InterPro" id="IPR023050">
    <property type="entry name" value="PyrR"/>
</dbReference>
<dbReference type="NCBIfam" id="NF003545">
    <property type="entry name" value="PRK05205.1-1"/>
    <property type="match status" value="1"/>
</dbReference>
<sequence>MNFKATILESGDIARALTRIAHEILERNKGAADLALIGVHTRGIPLAARLGAKLRELEGVDVPLGKLDITLYRDDLSEIAHQPIVRKTEVPFDIARRKVVLIDDVLYTGRTVRAALDALTDLGRPSSIQLAVLIDRGHRELPIRADYVGKNLPTARSEVVKVKLAESDEADVVELWEDE</sequence>
<dbReference type="HAMAP" id="MF_01219">
    <property type="entry name" value="PyrR"/>
    <property type="match status" value="1"/>
</dbReference>
<dbReference type="Proteomes" id="UP000248326">
    <property type="component" value="Unassembled WGS sequence"/>
</dbReference>
<name>A0A318ST07_9DEIO</name>
<dbReference type="AlphaFoldDB" id="A0A318ST07"/>
<dbReference type="PANTHER" id="PTHR11608">
    <property type="entry name" value="BIFUNCTIONAL PROTEIN PYRR"/>
    <property type="match status" value="1"/>
</dbReference>
<dbReference type="InterPro" id="IPR029057">
    <property type="entry name" value="PRTase-like"/>
</dbReference>
<dbReference type="InterPro" id="IPR050137">
    <property type="entry name" value="PyrR_bifunctional"/>
</dbReference>
<dbReference type="RefSeq" id="WP_110884850.1">
    <property type="nucleotide sequence ID" value="NZ_QJSX01000001.1"/>
</dbReference>
<keyword evidence="2 5" id="KW-0805">Transcription regulation</keyword>
<dbReference type="SUPFAM" id="SSF53271">
    <property type="entry name" value="PRTase-like"/>
    <property type="match status" value="1"/>
</dbReference>
<dbReference type="OrthoDB" id="9802227at2"/>
<protein>
    <recommendedName>
        <fullName evidence="5">Bifunctional protein PyrR</fullName>
    </recommendedName>
    <domain>
        <recommendedName>
            <fullName evidence="5">Pyrimidine operon regulatory protein</fullName>
        </recommendedName>
    </domain>
    <domain>
        <recommendedName>
            <fullName evidence="5">Uracil phosphoribosyltransferase</fullName>
            <shortName evidence="5">UPRTase</shortName>
            <ecNumber evidence="5">2.4.2.9</ecNumber>
        </recommendedName>
    </domain>
</protein>
<accession>A0A318ST07</accession>
<feature type="domain" description="Phosphoribosyltransferase" evidence="6">
    <location>
        <begin position="7"/>
        <end position="163"/>
    </location>
</feature>
<dbReference type="FunFam" id="3.40.50.2020:FF:000020">
    <property type="entry name" value="Bifunctional protein PyrR"/>
    <property type="match status" value="1"/>
</dbReference>